<protein>
    <submittedName>
        <fullName evidence="2">Uncharacterized protein</fullName>
    </submittedName>
</protein>
<dbReference type="OrthoDB" id="4061670at2759"/>
<feature type="compositionally biased region" description="Low complexity" evidence="1">
    <location>
        <begin position="38"/>
        <end position="63"/>
    </location>
</feature>
<feature type="compositionally biased region" description="Polar residues" evidence="1">
    <location>
        <begin position="1"/>
        <end position="18"/>
    </location>
</feature>
<sequence>MNTVDSISSENNITNTGSRPLCGQLIYTYKGDSSTTINNNNISNSSRSSSTNHSTISHSNSRTNDTDKSKNDPFEVVETVMNIQPELPSSSSNNNIQDNNNIQINKKDFNSFSLSRSPSLTDSTSEGYCSAYTTETESTNDQTNEFGLQLGQNDFNRLYQCVPRTDFQRYPMISQHRTNINNNNPPTHGNDLRRFSEPQIFHNLYSKIDQNSNNYYNATTNNNMENIHEYDHKHHQPLRRVATINGGPSELMYHTTFNDIDVNLDCPCSKHHHRRNSIAIRFNKALYKKL</sequence>
<dbReference type="Proteomes" id="UP000644660">
    <property type="component" value="Unassembled WGS sequence"/>
</dbReference>
<dbReference type="AlphaFoldDB" id="A0A8H2VBN8"/>
<dbReference type="Pfam" id="PF15700">
    <property type="entry name" value="DUF4667"/>
    <property type="match status" value="1"/>
</dbReference>
<reference evidence="2 3" key="1">
    <citation type="submission" date="2020-05" db="EMBL/GenBank/DDBJ databases">
        <authorList>
            <person name="Casaregola S."/>
            <person name="Devillers H."/>
            <person name="Grondin C."/>
        </authorList>
    </citation>
    <scope>NUCLEOTIDE SEQUENCE [LARGE SCALE GENOMIC DNA]</scope>
    <source>
        <strain evidence="2 3">CLIB 1767</strain>
    </source>
</reference>
<evidence type="ECO:0000313" key="3">
    <source>
        <dbReference type="Proteomes" id="UP000644660"/>
    </source>
</evidence>
<gene>
    <name evidence="2" type="ORF">KABA2_01S10142</name>
</gene>
<accession>A0A8H2VBN8</accession>
<evidence type="ECO:0000313" key="2">
    <source>
        <dbReference type="EMBL" id="CAB4252284.1"/>
    </source>
</evidence>
<name>A0A8H2VBN8_9SACH</name>
<organism evidence="2 3">
    <name type="scientific">Maudiozyma barnettii</name>
    <dbReference type="NCBI Taxonomy" id="61262"/>
    <lineage>
        <taxon>Eukaryota</taxon>
        <taxon>Fungi</taxon>
        <taxon>Dikarya</taxon>
        <taxon>Ascomycota</taxon>
        <taxon>Saccharomycotina</taxon>
        <taxon>Saccharomycetes</taxon>
        <taxon>Saccharomycetales</taxon>
        <taxon>Saccharomycetaceae</taxon>
        <taxon>Maudiozyma</taxon>
    </lineage>
</organism>
<dbReference type="GeneID" id="64855408"/>
<dbReference type="EMBL" id="CAEFZW010000001">
    <property type="protein sequence ID" value="CAB4252284.1"/>
    <property type="molecule type" value="Genomic_DNA"/>
</dbReference>
<dbReference type="RefSeq" id="XP_041404322.1">
    <property type="nucleotide sequence ID" value="XM_041548388.1"/>
</dbReference>
<feature type="region of interest" description="Disordered" evidence="1">
    <location>
        <begin position="1"/>
        <end position="20"/>
    </location>
</feature>
<dbReference type="InterPro" id="IPR031426">
    <property type="entry name" value="DUF4667"/>
</dbReference>
<comment type="caution">
    <text evidence="2">The sequence shown here is derived from an EMBL/GenBank/DDBJ whole genome shotgun (WGS) entry which is preliminary data.</text>
</comment>
<keyword evidence="3" id="KW-1185">Reference proteome</keyword>
<proteinExistence type="predicted"/>
<feature type="region of interest" description="Disordered" evidence="1">
    <location>
        <begin position="38"/>
        <end position="71"/>
    </location>
</feature>
<evidence type="ECO:0000256" key="1">
    <source>
        <dbReference type="SAM" id="MobiDB-lite"/>
    </source>
</evidence>